<name>A0A6J5UX96_PRUAR</name>
<protein>
    <submittedName>
        <fullName evidence="1">Uncharacterized protein</fullName>
    </submittedName>
</protein>
<organism evidence="1 2">
    <name type="scientific">Prunus armeniaca</name>
    <name type="common">Apricot</name>
    <name type="synonym">Armeniaca vulgaris</name>
    <dbReference type="NCBI Taxonomy" id="36596"/>
    <lineage>
        <taxon>Eukaryota</taxon>
        <taxon>Viridiplantae</taxon>
        <taxon>Streptophyta</taxon>
        <taxon>Embryophyta</taxon>
        <taxon>Tracheophyta</taxon>
        <taxon>Spermatophyta</taxon>
        <taxon>Magnoliopsida</taxon>
        <taxon>eudicotyledons</taxon>
        <taxon>Gunneridae</taxon>
        <taxon>Pentapetalae</taxon>
        <taxon>rosids</taxon>
        <taxon>fabids</taxon>
        <taxon>Rosales</taxon>
        <taxon>Rosaceae</taxon>
        <taxon>Amygdaloideae</taxon>
        <taxon>Amygdaleae</taxon>
        <taxon>Prunus</taxon>
    </lineage>
</organism>
<dbReference type="EMBL" id="CAEKDK010000005">
    <property type="protein sequence ID" value="CAB4280064.1"/>
    <property type="molecule type" value="Genomic_DNA"/>
</dbReference>
<gene>
    <name evidence="1" type="ORF">CURHAP_LOCUS32793</name>
</gene>
<proteinExistence type="predicted"/>
<evidence type="ECO:0000313" key="1">
    <source>
        <dbReference type="EMBL" id="CAB4280064.1"/>
    </source>
</evidence>
<accession>A0A6J5UX96</accession>
<dbReference type="Proteomes" id="UP000507222">
    <property type="component" value="Unassembled WGS sequence"/>
</dbReference>
<evidence type="ECO:0000313" key="2">
    <source>
        <dbReference type="Proteomes" id="UP000507222"/>
    </source>
</evidence>
<sequence>MAGNGRRAGTNQHKTIFISKFSSLSGRRTLSRRRCISFTHDVRLGQGWEFATVAEARHRDESCDSVEGRSIASVAIEEDDLPSEVEKSIDVIECDNGFVARILTGQTEGIVLEGHGGMEDKKLGGGNDEGNDKASGMERIGDVGPLISQDIEGVGGVGMVGETTKETKLVSYSRRKRLGDEKHSRIMAKLNLTMVPIKKQLSLGCLSKSS</sequence>
<reference evidence="1 2" key="1">
    <citation type="submission" date="2020-05" db="EMBL/GenBank/DDBJ databases">
        <authorList>
            <person name="Campoy J."/>
            <person name="Schneeberger K."/>
            <person name="Spophaly S."/>
        </authorList>
    </citation>
    <scope>NUCLEOTIDE SEQUENCE [LARGE SCALE GENOMIC DNA]</scope>
    <source>
        <strain evidence="1">PruArmRojPasFocal</strain>
    </source>
</reference>
<dbReference type="AlphaFoldDB" id="A0A6J5UX96"/>